<evidence type="ECO:0000313" key="2">
    <source>
        <dbReference type="Proteomes" id="UP000251923"/>
    </source>
</evidence>
<name>A0A329NWW1_9LACT</name>
<proteinExistence type="predicted"/>
<gene>
    <name evidence="1" type="ORF">DBT54_05870</name>
</gene>
<dbReference type="EMBL" id="QMHM01000009">
    <property type="protein sequence ID" value="RAV79144.1"/>
    <property type="molecule type" value="Genomic_DNA"/>
</dbReference>
<comment type="caution">
    <text evidence="1">The sequence shown here is derived from an EMBL/GenBank/DDBJ whole genome shotgun (WGS) entry which is preliminary data.</text>
</comment>
<dbReference type="Proteomes" id="UP000251923">
    <property type="component" value="Unassembled WGS sequence"/>
</dbReference>
<dbReference type="GeneID" id="86858508"/>
<evidence type="ECO:0000313" key="1">
    <source>
        <dbReference type="EMBL" id="RAV79144.1"/>
    </source>
</evidence>
<sequence length="62" mass="7523">MTNQADLYRRADELYEKFEEYIVLDMHRTDGKNHYLREDAPQEAIDAEREYMSFAPQLEPIR</sequence>
<accession>A0A329NWW1</accession>
<dbReference type="RefSeq" id="WP_101560413.1">
    <property type="nucleotide sequence ID" value="NZ_JAMDYC010000002.1"/>
</dbReference>
<reference evidence="1 2" key="1">
    <citation type="submission" date="2018-04" db="EMBL/GenBank/DDBJ databases">
        <title>Aerococcus urinae genomes.</title>
        <authorList>
            <person name="Hilt E."/>
            <person name="Gilbert N.M."/>
            <person name="Thomas-White K."/>
            <person name="Putonti C."/>
            <person name="Lewis A.L."/>
            <person name="Visck K.L."/>
            <person name="Wolfe A.J."/>
        </authorList>
    </citation>
    <scope>NUCLEOTIDE SEQUENCE [LARGE SCALE GENOMIC DNA]</scope>
    <source>
        <strain evidence="1 2">UMB7480</strain>
    </source>
</reference>
<organism evidence="1 2">
    <name type="scientific">Aerococcus urinae</name>
    <dbReference type="NCBI Taxonomy" id="1376"/>
    <lineage>
        <taxon>Bacteria</taxon>
        <taxon>Bacillati</taxon>
        <taxon>Bacillota</taxon>
        <taxon>Bacilli</taxon>
        <taxon>Lactobacillales</taxon>
        <taxon>Aerococcaceae</taxon>
        <taxon>Aerococcus</taxon>
    </lineage>
</organism>
<protein>
    <submittedName>
        <fullName evidence="1">Uncharacterized protein</fullName>
    </submittedName>
</protein>